<name>A0ABV1UNI7_9ACTN</name>
<comment type="caution">
    <text evidence="3">The sequence shown here is derived from an EMBL/GenBank/DDBJ whole genome shotgun (WGS) entry which is preliminary data.</text>
</comment>
<dbReference type="Proteomes" id="UP001445472">
    <property type="component" value="Unassembled WGS sequence"/>
</dbReference>
<feature type="region of interest" description="Disordered" evidence="1">
    <location>
        <begin position="31"/>
        <end position="64"/>
    </location>
</feature>
<evidence type="ECO:0008006" key="5">
    <source>
        <dbReference type="Google" id="ProtNLM"/>
    </source>
</evidence>
<dbReference type="EMBL" id="JBEPBX010000002">
    <property type="protein sequence ID" value="MER6612373.1"/>
    <property type="molecule type" value="Genomic_DNA"/>
</dbReference>
<keyword evidence="2" id="KW-0472">Membrane</keyword>
<dbReference type="RefSeq" id="WP_351974822.1">
    <property type="nucleotide sequence ID" value="NZ_JBEPBX010000002.1"/>
</dbReference>
<reference evidence="3 4" key="1">
    <citation type="submission" date="2024-06" db="EMBL/GenBank/DDBJ databases">
        <title>The Natural Products Discovery Center: Release of the First 8490 Sequenced Strains for Exploring Actinobacteria Biosynthetic Diversity.</title>
        <authorList>
            <person name="Kalkreuter E."/>
            <person name="Kautsar S.A."/>
            <person name="Yang D."/>
            <person name="Bader C.D."/>
            <person name="Teijaro C.N."/>
            <person name="Fluegel L."/>
            <person name="Davis C.M."/>
            <person name="Simpson J.R."/>
            <person name="Lauterbach L."/>
            <person name="Steele A.D."/>
            <person name="Gui C."/>
            <person name="Meng S."/>
            <person name="Li G."/>
            <person name="Viehrig K."/>
            <person name="Ye F."/>
            <person name="Su P."/>
            <person name="Kiefer A.F."/>
            <person name="Nichols A."/>
            <person name="Cepeda A.J."/>
            <person name="Yan W."/>
            <person name="Fan B."/>
            <person name="Jiang Y."/>
            <person name="Adhikari A."/>
            <person name="Zheng C.-J."/>
            <person name="Schuster L."/>
            <person name="Cowan T.M."/>
            <person name="Smanski M.J."/>
            <person name="Chevrette M.G."/>
            <person name="De Carvalho L.P.S."/>
            <person name="Shen B."/>
        </authorList>
    </citation>
    <scope>NUCLEOTIDE SEQUENCE [LARGE SCALE GENOMIC DNA]</scope>
    <source>
        <strain evidence="3 4">NPDC000837</strain>
    </source>
</reference>
<accession>A0ABV1UNI7</accession>
<keyword evidence="2" id="KW-0812">Transmembrane</keyword>
<evidence type="ECO:0000256" key="2">
    <source>
        <dbReference type="SAM" id="Phobius"/>
    </source>
</evidence>
<sequence length="95" mass="9323">MRTTARLSTGTATVIATTRLGAHAAYAGVRRENGKEAGGDLEVGHREPSGNARTGVGGGAGPDTTQIAAGAAVLTAAAVGGTLLLRRRASGAQRG</sequence>
<gene>
    <name evidence="3" type="ORF">ABT276_03030</name>
</gene>
<keyword evidence="4" id="KW-1185">Reference proteome</keyword>
<keyword evidence="2" id="KW-1133">Transmembrane helix</keyword>
<protein>
    <recommendedName>
        <fullName evidence="5">Gram-positive cocci surface proteins LPxTG domain-containing protein</fullName>
    </recommendedName>
</protein>
<feature type="compositionally biased region" description="Basic and acidic residues" evidence="1">
    <location>
        <begin position="31"/>
        <end position="48"/>
    </location>
</feature>
<organism evidence="3 4">
    <name type="scientific">Streptomyces xantholiticus</name>
    <dbReference type="NCBI Taxonomy" id="68285"/>
    <lineage>
        <taxon>Bacteria</taxon>
        <taxon>Bacillati</taxon>
        <taxon>Actinomycetota</taxon>
        <taxon>Actinomycetes</taxon>
        <taxon>Kitasatosporales</taxon>
        <taxon>Streptomycetaceae</taxon>
        <taxon>Streptomyces</taxon>
    </lineage>
</organism>
<evidence type="ECO:0000313" key="4">
    <source>
        <dbReference type="Proteomes" id="UP001445472"/>
    </source>
</evidence>
<evidence type="ECO:0000256" key="1">
    <source>
        <dbReference type="SAM" id="MobiDB-lite"/>
    </source>
</evidence>
<evidence type="ECO:0000313" key="3">
    <source>
        <dbReference type="EMBL" id="MER6612373.1"/>
    </source>
</evidence>
<feature type="transmembrane region" description="Helical" evidence="2">
    <location>
        <begin position="67"/>
        <end position="85"/>
    </location>
</feature>
<proteinExistence type="predicted"/>